<keyword evidence="1" id="KW-0378">Hydrolase</keyword>
<evidence type="ECO:0000313" key="4">
    <source>
        <dbReference type="Proteomes" id="UP000611554"/>
    </source>
</evidence>
<dbReference type="Gene3D" id="3.40.50.1820">
    <property type="entry name" value="alpha/beta hydrolase"/>
    <property type="match status" value="1"/>
</dbReference>
<evidence type="ECO:0000313" key="3">
    <source>
        <dbReference type="EMBL" id="GGQ31286.1"/>
    </source>
</evidence>
<dbReference type="Proteomes" id="UP000611554">
    <property type="component" value="Unassembled WGS sequence"/>
</dbReference>
<dbReference type="SUPFAM" id="SSF53474">
    <property type="entry name" value="alpha/beta-Hydrolases"/>
    <property type="match status" value="1"/>
</dbReference>
<dbReference type="PANTHER" id="PTHR42776:SF27">
    <property type="entry name" value="DIPEPTIDYL PEPTIDASE FAMILY MEMBER 6"/>
    <property type="match status" value="1"/>
</dbReference>
<name>A0ABQ2RHG6_9ACTN</name>
<organism evidence="3 4">
    <name type="scientific">Streptosporangium pseudovulgare</name>
    <dbReference type="NCBI Taxonomy" id="35765"/>
    <lineage>
        <taxon>Bacteria</taxon>
        <taxon>Bacillati</taxon>
        <taxon>Actinomycetota</taxon>
        <taxon>Actinomycetes</taxon>
        <taxon>Streptosporangiales</taxon>
        <taxon>Streptosporangiaceae</taxon>
        <taxon>Streptosporangium</taxon>
    </lineage>
</organism>
<dbReference type="InterPro" id="IPR029058">
    <property type="entry name" value="AB_hydrolase_fold"/>
</dbReference>
<dbReference type="EMBL" id="BMQJ01000029">
    <property type="protein sequence ID" value="GGQ31286.1"/>
    <property type="molecule type" value="Genomic_DNA"/>
</dbReference>
<dbReference type="InterPro" id="IPR001375">
    <property type="entry name" value="Peptidase_S9_cat"/>
</dbReference>
<keyword evidence="4" id="KW-1185">Reference proteome</keyword>
<dbReference type="SUPFAM" id="SSF50969">
    <property type="entry name" value="YVTN repeat-like/Quinoprotein amine dehydrogenase"/>
    <property type="match status" value="1"/>
</dbReference>
<reference evidence="4" key="1">
    <citation type="journal article" date="2019" name="Int. J. Syst. Evol. Microbiol.">
        <title>The Global Catalogue of Microorganisms (GCM) 10K type strain sequencing project: providing services to taxonomists for standard genome sequencing and annotation.</title>
        <authorList>
            <consortium name="The Broad Institute Genomics Platform"/>
            <consortium name="The Broad Institute Genome Sequencing Center for Infectious Disease"/>
            <person name="Wu L."/>
            <person name="Ma J."/>
        </authorList>
    </citation>
    <scope>NUCLEOTIDE SEQUENCE [LARGE SCALE GENOMIC DNA]</scope>
    <source>
        <strain evidence="4">JCM 3115</strain>
    </source>
</reference>
<comment type="caution">
    <text evidence="3">The sequence shown here is derived from an EMBL/GenBank/DDBJ whole genome shotgun (WGS) entry which is preliminary data.</text>
</comment>
<dbReference type="PANTHER" id="PTHR42776">
    <property type="entry name" value="SERINE PEPTIDASE S9 FAMILY MEMBER"/>
    <property type="match status" value="1"/>
</dbReference>
<gene>
    <name evidence="3" type="ORF">GCM10010140_71700</name>
</gene>
<accession>A0ABQ2RHG6</accession>
<protein>
    <recommendedName>
        <fullName evidence="2">Peptidase S9 prolyl oligopeptidase catalytic domain-containing protein</fullName>
    </recommendedName>
</protein>
<dbReference type="InterPro" id="IPR011044">
    <property type="entry name" value="Quino_amine_DH_bsu"/>
</dbReference>
<sequence length="573" mass="62486">MAYGVMPGRTVWVTRADGDAPPRELGEGTDPKWSADSRYVYFRTETQLHRERPEGGDRRSWKGEVSTYLPLADPCTVVVLSPDPGESDPWVWSEAANHDRLRLLDLRSGAVETPEVFQRRHVIEVAERPGGGMLAVLTQESADPDPGELTPRLHLFDPTTGDTRELGAAAVSARSLTWWEGTDGWHMSYIAKTPPGIAGGNAVLDVAPADEEHRNLTEGLPVCPLNLASGGLALVADGLDSAIHRLDPATRRFVEVLPLRGLASWLTASADGTTVAVARSEAHEARSVFAGPVQGPLVRRSDTAPELRAIEWGAQERLSYRAKDGLELDGLLVLPPGRSREDGPFSLVTIVHGGPYGRWADQLLLHYHEPAQWLAADGHAVFLPNPRGGEGHGHAFATNGILGREEWHDLLTGIDLLIEQGVADPERLGIGGWSHGGYLAAWAVGQTGRFKAALVGAGISDWGMLAATGELGAFEAEHGGSTGWEGVGPHPHDERSPISHASKIRTPVLIVHGAQDTNVPLSQAEFLHRALRRFDVEHEFIVYPREGHNIIERNHRIDLLRRTRTWFSRLNRP</sequence>
<feature type="domain" description="Peptidase S9 prolyl oligopeptidase catalytic" evidence="2">
    <location>
        <begin position="370"/>
        <end position="569"/>
    </location>
</feature>
<evidence type="ECO:0000259" key="2">
    <source>
        <dbReference type="Pfam" id="PF00326"/>
    </source>
</evidence>
<evidence type="ECO:0000256" key="1">
    <source>
        <dbReference type="ARBA" id="ARBA00022801"/>
    </source>
</evidence>
<proteinExistence type="predicted"/>
<dbReference type="Pfam" id="PF00326">
    <property type="entry name" value="Peptidase_S9"/>
    <property type="match status" value="1"/>
</dbReference>